<gene>
    <name evidence="3 4 5" type="primary">LOC107430979</name>
</gene>
<dbReference type="PANTHER" id="PTHR37766:SF1">
    <property type="entry name" value="OS01G0897100 PROTEIN"/>
    <property type="match status" value="1"/>
</dbReference>
<proteinExistence type="predicted"/>
<evidence type="ECO:0000313" key="5">
    <source>
        <dbReference type="RefSeq" id="XP_024934734.3"/>
    </source>
</evidence>
<name>A0A6P6GKX1_ZIZJJ</name>
<dbReference type="PANTHER" id="PTHR37766">
    <property type="entry name" value="OS01G0897100 PROTEIN"/>
    <property type="match status" value="1"/>
</dbReference>
<reference evidence="3 4" key="1">
    <citation type="submission" date="2025-05" db="UniProtKB">
        <authorList>
            <consortium name="RefSeq"/>
        </authorList>
    </citation>
    <scope>IDENTIFICATION</scope>
    <source>
        <tissue evidence="3 4">Seedling</tissue>
    </source>
</reference>
<dbReference type="RefSeq" id="XP_024934734.3">
    <property type="nucleotide sequence ID" value="XM_025078966.3"/>
</dbReference>
<feature type="compositionally biased region" description="Basic residues" evidence="1">
    <location>
        <begin position="434"/>
        <end position="450"/>
    </location>
</feature>
<evidence type="ECO:0000313" key="2">
    <source>
        <dbReference type="Proteomes" id="UP001652623"/>
    </source>
</evidence>
<dbReference type="Proteomes" id="UP001652623">
    <property type="component" value="Chromosome 6"/>
</dbReference>
<organism evidence="4">
    <name type="scientific">Ziziphus jujuba</name>
    <name type="common">Chinese jujube</name>
    <name type="synonym">Ziziphus sativa</name>
    <dbReference type="NCBI Taxonomy" id="326968"/>
    <lineage>
        <taxon>Eukaryota</taxon>
        <taxon>Viridiplantae</taxon>
        <taxon>Streptophyta</taxon>
        <taxon>Embryophyta</taxon>
        <taxon>Tracheophyta</taxon>
        <taxon>Spermatophyta</taxon>
        <taxon>Magnoliopsida</taxon>
        <taxon>eudicotyledons</taxon>
        <taxon>Gunneridae</taxon>
        <taxon>Pentapetalae</taxon>
        <taxon>rosids</taxon>
        <taxon>fabids</taxon>
        <taxon>Rosales</taxon>
        <taxon>Rhamnaceae</taxon>
        <taxon>Paliureae</taxon>
        <taxon>Ziziphus</taxon>
    </lineage>
</organism>
<evidence type="ECO:0000313" key="4">
    <source>
        <dbReference type="RefSeq" id="XP_024934733.3"/>
    </source>
</evidence>
<accession>A0A6P6GKX1</accession>
<keyword evidence="2" id="KW-1185">Reference proteome</keyword>
<evidence type="ECO:0000313" key="3">
    <source>
        <dbReference type="RefSeq" id="XP_024934732.3"/>
    </source>
</evidence>
<dbReference type="GeneID" id="107430979"/>
<dbReference type="RefSeq" id="XP_024934733.3">
    <property type="nucleotide sequence ID" value="XM_025078965.3"/>
</dbReference>
<sequence length="517" mass="59913">MVYLFLREPAWNDNEDNENTKMRISLLNKMESVIKSFLMSGGRSEARLWLCNTIAGISSITRQQQCELFLNLLRSKPLNRGLASQVLQMIFEKTPHKAGSIIAKKSHILEKFFEGNPLRISQWFSNFASSAGGLERGKGAKALSQFAFIYRDICWEELEWKGKHGQSPAVVATKPHYFLDLDVERTMENFLENVPEFWTSSEFSESLKDGEILSLDRNFFLEYFVDLMYKEDSRAVWEVVTEFLKEESFSCLCHRLLITLDEQDLYKFLELLRKFVKPRMEPKDFSNLDFLFEVVLSKCIACESFDQILLLVAVLNKKRELLRLLRDEGSDESQAEIKDIMLTISKIPANESSLAPIIKECSKTKTIEAIKLLGLQSWIIYYILSEECQTLESWESLFTTNAISFRKSEKYAFVSYNGLSEESDSDLDLGVSNKSKRKRKGRSRKKRKRKYDYGDSNDDEIPDFDTTSKRLGLQSNVGSWLLSTDGYSASWNTVDLPEHLSNHCLSTWMRWIFVRRT</sequence>
<evidence type="ECO:0000256" key="1">
    <source>
        <dbReference type="SAM" id="MobiDB-lite"/>
    </source>
</evidence>
<dbReference type="RefSeq" id="XP_024934732.3">
    <property type="nucleotide sequence ID" value="XM_025078964.3"/>
</dbReference>
<dbReference type="AlphaFoldDB" id="A0A6P6GKX1"/>
<feature type="region of interest" description="Disordered" evidence="1">
    <location>
        <begin position="421"/>
        <end position="454"/>
    </location>
</feature>
<protein>
    <submittedName>
        <fullName evidence="3 4">Uncharacterized protein LOC107430979</fullName>
    </submittedName>
</protein>
<dbReference type="KEGG" id="zju:107430979"/>